<dbReference type="InterPro" id="IPR003280">
    <property type="entry name" value="2pore_dom_K_chnl"/>
</dbReference>
<keyword evidence="6 9" id="KW-0472">Membrane</keyword>
<feature type="domain" description="Potassium channel" evidence="10">
    <location>
        <begin position="193"/>
        <end position="259"/>
    </location>
</feature>
<feature type="transmembrane region" description="Helical" evidence="9">
    <location>
        <begin position="138"/>
        <end position="161"/>
    </location>
</feature>
<gene>
    <name evidence="11" type="ORF">LGLO00237_LOCUS31595</name>
</gene>
<dbReference type="PRINTS" id="PR01333">
    <property type="entry name" value="2POREKCHANEL"/>
</dbReference>
<evidence type="ECO:0000256" key="6">
    <source>
        <dbReference type="ARBA" id="ARBA00023136"/>
    </source>
</evidence>
<evidence type="ECO:0000256" key="1">
    <source>
        <dbReference type="ARBA" id="ARBA00004141"/>
    </source>
</evidence>
<keyword evidence="4 9" id="KW-1133">Transmembrane helix</keyword>
<keyword evidence="2 8" id="KW-0813">Transport</keyword>
<feature type="transmembrane region" description="Helical" evidence="9">
    <location>
        <begin position="15"/>
        <end position="38"/>
    </location>
</feature>
<organism evidence="11">
    <name type="scientific">Lotharella globosa</name>
    <dbReference type="NCBI Taxonomy" id="91324"/>
    <lineage>
        <taxon>Eukaryota</taxon>
        <taxon>Sar</taxon>
        <taxon>Rhizaria</taxon>
        <taxon>Cercozoa</taxon>
        <taxon>Chlorarachniophyceae</taxon>
        <taxon>Lotharella</taxon>
    </lineage>
</organism>
<feature type="domain" description="Potassium channel" evidence="10">
    <location>
        <begin position="93"/>
        <end position="150"/>
    </location>
</feature>
<evidence type="ECO:0000256" key="3">
    <source>
        <dbReference type="ARBA" id="ARBA00022692"/>
    </source>
</evidence>
<keyword evidence="5 8" id="KW-0406">Ion transport</keyword>
<dbReference type="GO" id="GO:0030322">
    <property type="term" value="P:stabilization of membrane potential"/>
    <property type="evidence" value="ECO:0007669"/>
    <property type="project" value="TreeGrafter"/>
</dbReference>
<comment type="similarity">
    <text evidence="8">Belongs to the two pore domain potassium channel (TC 1.A.1.8) family.</text>
</comment>
<dbReference type="PANTHER" id="PTHR11003">
    <property type="entry name" value="POTASSIUM CHANNEL, SUBFAMILY K"/>
    <property type="match status" value="1"/>
</dbReference>
<protein>
    <recommendedName>
        <fullName evidence="10">Potassium channel domain-containing protein</fullName>
    </recommendedName>
</protein>
<proteinExistence type="inferred from homology"/>
<accession>A0A7S4DYR0</accession>
<dbReference type="EMBL" id="HBIV01045046">
    <property type="protein sequence ID" value="CAE0679810.1"/>
    <property type="molecule type" value="Transcribed_RNA"/>
</dbReference>
<dbReference type="PANTHER" id="PTHR11003:SF291">
    <property type="entry name" value="IP11374P"/>
    <property type="match status" value="1"/>
</dbReference>
<dbReference type="InterPro" id="IPR013099">
    <property type="entry name" value="K_chnl_dom"/>
</dbReference>
<dbReference type="GO" id="GO:0005886">
    <property type="term" value="C:plasma membrane"/>
    <property type="evidence" value="ECO:0007669"/>
    <property type="project" value="TreeGrafter"/>
</dbReference>
<sequence length="322" mass="35972">MAWDAPDLKPPLQGWNLVITVLVACLYMLIGAGIFYGIEHNYAVQSRKDFLNTQESLFQQGNFSSSQLSIVRDLMTMAAQEEYSPYHETWTEEESDEIWSYGESLYFTLVTLSTVGYGDMSPQTEGGKVFLIFYTIPGIPLMICINLSLGGYVISAVFLAMHRLNTWRKWELDKKKPFATELTLLSMLLLLAFIMTIIFAALLTIQEDWTYFDSLYFTWTTLTTIGYGDLTIENNHYVTASISLIVLLAISFAAASALVAMLTRILHIVDKRRQSSTSSRVQLVDEPNAAQLGAIEMKDLEGARAAAEISAAEPSHQPSGNL</sequence>
<dbReference type="AlphaFoldDB" id="A0A7S4DYR0"/>
<reference evidence="11" key="1">
    <citation type="submission" date="2021-01" db="EMBL/GenBank/DDBJ databases">
        <authorList>
            <person name="Corre E."/>
            <person name="Pelletier E."/>
            <person name="Niang G."/>
            <person name="Scheremetjew M."/>
            <person name="Finn R."/>
            <person name="Kale V."/>
            <person name="Holt S."/>
            <person name="Cochrane G."/>
            <person name="Meng A."/>
            <person name="Brown T."/>
            <person name="Cohen L."/>
        </authorList>
    </citation>
    <scope>NUCLEOTIDE SEQUENCE</scope>
    <source>
        <strain evidence="11">CCCM811</strain>
    </source>
</reference>
<comment type="subcellular location">
    <subcellularLocation>
        <location evidence="1">Membrane</location>
        <topology evidence="1">Multi-pass membrane protein</topology>
    </subcellularLocation>
</comment>
<dbReference type="GO" id="GO:0022841">
    <property type="term" value="F:potassium ion leak channel activity"/>
    <property type="evidence" value="ECO:0007669"/>
    <property type="project" value="TreeGrafter"/>
</dbReference>
<evidence type="ECO:0000256" key="4">
    <source>
        <dbReference type="ARBA" id="ARBA00022989"/>
    </source>
</evidence>
<name>A0A7S4DYR0_9EUKA</name>
<evidence type="ECO:0000256" key="7">
    <source>
        <dbReference type="ARBA" id="ARBA00023303"/>
    </source>
</evidence>
<evidence type="ECO:0000256" key="8">
    <source>
        <dbReference type="RuleBase" id="RU003857"/>
    </source>
</evidence>
<dbReference type="GO" id="GO:0015271">
    <property type="term" value="F:outward rectifier potassium channel activity"/>
    <property type="evidence" value="ECO:0007669"/>
    <property type="project" value="TreeGrafter"/>
</dbReference>
<dbReference type="Gene3D" id="1.10.287.70">
    <property type="match status" value="1"/>
</dbReference>
<keyword evidence="3 8" id="KW-0812">Transmembrane</keyword>
<feature type="transmembrane region" description="Helical" evidence="9">
    <location>
        <begin position="98"/>
        <end position="118"/>
    </location>
</feature>
<keyword evidence="7 8" id="KW-0407">Ion channel</keyword>
<evidence type="ECO:0000256" key="5">
    <source>
        <dbReference type="ARBA" id="ARBA00023065"/>
    </source>
</evidence>
<feature type="transmembrane region" description="Helical" evidence="9">
    <location>
        <begin position="182"/>
        <end position="205"/>
    </location>
</feature>
<feature type="transmembrane region" description="Helical" evidence="9">
    <location>
        <begin position="237"/>
        <end position="263"/>
    </location>
</feature>
<evidence type="ECO:0000313" key="11">
    <source>
        <dbReference type="EMBL" id="CAE0679810.1"/>
    </source>
</evidence>
<dbReference type="SUPFAM" id="SSF81324">
    <property type="entry name" value="Voltage-gated potassium channels"/>
    <property type="match status" value="2"/>
</dbReference>
<evidence type="ECO:0000256" key="2">
    <source>
        <dbReference type="ARBA" id="ARBA00022448"/>
    </source>
</evidence>
<evidence type="ECO:0000256" key="9">
    <source>
        <dbReference type="SAM" id="Phobius"/>
    </source>
</evidence>
<evidence type="ECO:0000259" key="10">
    <source>
        <dbReference type="Pfam" id="PF07885"/>
    </source>
</evidence>
<dbReference type="Pfam" id="PF07885">
    <property type="entry name" value="Ion_trans_2"/>
    <property type="match status" value="2"/>
</dbReference>